<reference evidence="1 2" key="1">
    <citation type="submission" date="2010-04" db="EMBL/GenBank/DDBJ databases">
        <authorList>
            <person name="Muzny D."/>
            <person name="Qin X."/>
            <person name="Deng J."/>
            <person name="Jiang H."/>
            <person name="Liu Y."/>
            <person name="Qu J."/>
            <person name="Song X.-Z."/>
            <person name="Zhang L."/>
            <person name="Thornton R."/>
            <person name="Coyle M."/>
            <person name="Francisco L."/>
            <person name="Jackson L."/>
            <person name="Javaid M."/>
            <person name="Korchina V."/>
            <person name="Kovar C."/>
            <person name="Mata R."/>
            <person name="Mathew T."/>
            <person name="Ngo R."/>
            <person name="Nguyen L."/>
            <person name="Nguyen N."/>
            <person name="Okwuonu G."/>
            <person name="Ongeri F."/>
            <person name="Pham C."/>
            <person name="Simmons D."/>
            <person name="Wilczek-Boney K."/>
            <person name="Hale W."/>
            <person name="Jakkamsetti A."/>
            <person name="Pham P."/>
            <person name="Ruth R."/>
            <person name="San Lucas F."/>
            <person name="Warren J."/>
            <person name="Zhang J."/>
            <person name="Zhao Z."/>
            <person name="Zhou C."/>
            <person name="Zhu D."/>
            <person name="Lee S."/>
            <person name="Bess C."/>
            <person name="Blankenburg K."/>
            <person name="Forbes L."/>
            <person name="Fu Q."/>
            <person name="Gubbala S."/>
            <person name="Hirani K."/>
            <person name="Jayaseelan J.C."/>
            <person name="Lara F."/>
            <person name="Munidasa M."/>
            <person name="Palculict T."/>
            <person name="Patil S."/>
            <person name="Pu L.-L."/>
            <person name="Saada N."/>
            <person name="Tang L."/>
            <person name="Weissenberger G."/>
            <person name="Zhu Y."/>
            <person name="Hemphill L."/>
            <person name="Shang Y."/>
            <person name="Youmans B."/>
            <person name="Ayvaz T."/>
            <person name="Ross M."/>
            <person name="Santibanez J."/>
            <person name="Aqrawi P."/>
            <person name="Gross S."/>
            <person name="Joshi V."/>
            <person name="Fowler G."/>
            <person name="Nazareth L."/>
            <person name="Reid J."/>
            <person name="Worley K."/>
            <person name="Petrosino J."/>
            <person name="Highlander S."/>
            <person name="Gibbs R."/>
        </authorList>
    </citation>
    <scope>NUCLEOTIDE SEQUENCE [LARGE SCALE GENOMIC DNA]</scope>
    <source>
        <strain evidence="1 2">ATCC BAA-614</strain>
    </source>
</reference>
<keyword evidence="2" id="KW-1185">Reference proteome</keyword>
<name>D5PB83_9MYCO</name>
<feature type="non-terminal residue" evidence="1">
    <location>
        <position position="1"/>
    </location>
</feature>
<protein>
    <recommendedName>
        <fullName evidence="3">DUF488 domain-containing protein</fullName>
    </recommendedName>
</protein>
<dbReference type="Pfam" id="PF04343">
    <property type="entry name" value="DUF488"/>
    <property type="match status" value="1"/>
</dbReference>
<evidence type="ECO:0000313" key="2">
    <source>
        <dbReference type="Proteomes" id="UP000003653"/>
    </source>
</evidence>
<dbReference type="AlphaFoldDB" id="D5PB83"/>
<dbReference type="Proteomes" id="UP000003653">
    <property type="component" value="Unassembled WGS sequence"/>
</dbReference>
<sequence>PRALRPPADARHDVLPKSTARIIAPILIGPGCVSTAGHTGRVERALLTVGHGTADRERLTELLAGAGVELVVDVRRYPASRTNPDVRREALECWLPERGIDYRWEPLLGGRRHVAAGEPEPDTWWSVAAFRAYAAYTRTPEFDAALDEVLADAARRTTAVMCSESVWWRCHRRLIADVAELGRSVPVQHLMPDGRLRPHRPADGARRRDGHLVWDG</sequence>
<dbReference type="PANTHER" id="PTHR39337">
    <property type="entry name" value="BLR5642 PROTEIN"/>
    <property type="match status" value="1"/>
</dbReference>
<comment type="caution">
    <text evidence="1">The sequence shown here is derived from an EMBL/GenBank/DDBJ whole genome shotgun (WGS) entry which is preliminary data.</text>
</comment>
<evidence type="ECO:0008006" key="3">
    <source>
        <dbReference type="Google" id="ProtNLM"/>
    </source>
</evidence>
<dbReference type="InterPro" id="IPR007438">
    <property type="entry name" value="DUF488"/>
</dbReference>
<gene>
    <name evidence="1" type="ORF">HMPREF0591_3427</name>
</gene>
<dbReference type="PANTHER" id="PTHR39337:SF1">
    <property type="entry name" value="BLR5642 PROTEIN"/>
    <property type="match status" value="1"/>
</dbReference>
<proteinExistence type="predicted"/>
<dbReference type="HOGENOM" id="CLU_1274632_0_0_11"/>
<dbReference type="EMBL" id="ADNV01000252">
    <property type="protein sequence ID" value="EFG76650.1"/>
    <property type="molecule type" value="Genomic_DNA"/>
</dbReference>
<dbReference type="eggNOG" id="COG5483">
    <property type="taxonomic scope" value="Bacteria"/>
</dbReference>
<evidence type="ECO:0000313" key="1">
    <source>
        <dbReference type="EMBL" id="EFG76650.1"/>
    </source>
</evidence>
<organism evidence="1 2">
    <name type="scientific">Mycobacterium parascrofulaceum ATCC BAA-614</name>
    <dbReference type="NCBI Taxonomy" id="525368"/>
    <lineage>
        <taxon>Bacteria</taxon>
        <taxon>Bacillati</taxon>
        <taxon>Actinomycetota</taxon>
        <taxon>Actinomycetes</taxon>
        <taxon>Mycobacteriales</taxon>
        <taxon>Mycobacteriaceae</taxon>
        <taxon>Mycobacterium</taxon>
        <taxon>Mycobacterium simiae complex</taxon>
    </lineage>
</organism>
<accession>D5PB83</accession>